<comment type="catalytic activity">
    <reaction evidence="8 9">
        <text>(R)-pantoate + beta-alanine + ATP = (R)-pantothenate + AMP + diphosphate + H(+)</text>
        <dbReference type="Rhea" id="RHEA:10912"/>
        <dbReference type="ChEBI" id="CHEBI:15378"/>
        <dbReference type="ChEBI" id="CHEBI:15980"/>
        <dbReference type="ChEBI" id="CHEBI:29032"/>
        <dbReference type="ChEBI" id="CHEBI:30616"/>
        <dbReference type="ChEBI" id="CHEBI:33019"/>
        <dbReference type="ChEBI" id="CHEBI:57966"/>
        <dbReference type="ChEBI" id="CHEBI:456215"/>
        <dbReference type="EC" id="6.3.2.1"/>
    </reaction>
</comment>
<feature type="binding site" evidence="9">
    <location>
        <begin position="152"/>
        <end position="155"/>
    </location>
    <ligand>
        <name>ATP</name>
        <dbReference type="ChEBI" id="CHEBI:30616"/>
    </ligand>
</feature>
<dbReference type="GO" id="GO:0005829">
    <property type="term" value="C:cytosol"/>
    <property type="evidence" value="ECO:0007669"/>
    <property type="project" value="TreeGrafter"/>
</dbReference>
<name>A0A927HC36_9BACI</name>
<dbReference type="HAMAP" id="MF_00158">
    <property type="entry name" value="PanC"/>
    <property type="match status" value="1"/>
</dbReference>
<dbReference type="GO" id="GO:0004592">
    <property type="term" value="F:pantoate-beta-alanine ligase activity"/>
    <property type="evidence" value="ECO:0007669"/>
    <property type="project" value="UniProtKB-UniRule"/>
</dbReference>
<dbReference type="FunFam" id="3.30.1300.10:FF:000001">
    <property type="entry name" value="Pantothenate synthetase"/>
    <property type="match status" value="1"/>
</dbReference>
<comment type="similarity">
    <text evidence="2 9">Belongs to the pantothenate synthetase family.</text>
</comment>
<keyword evidence="7 9" id="KW-0067">ATP-binding</keyword>
<feature type="binding site" evidence="9">
    <location>
        <begin position="189"/>
        <end position="192"/>
    </location>
    <ligand>
        <name>ATP</name>
        <dbReference type="ChEBI" id="CHEBI:30616"/>
    </ligand>
</feature>
<evidence type="ECO:0000313" key="10">
    <source>
        <dbReference type="EMBL" id="MBD3110420.1"/>
    </source>
</evidence>
<reference evidence="10" key="1">
    <citation type="submission" date="2020-09" db="EMBL/GenBank/DDBJ databases">
        <title>Bacillus faecalis sp. nov., a moderately halophilic bacterium isolated from cow faeces.</title>
        <authorList>
            <person name="Jiang L."/>
            <person name="Lee J."/>
        </authorList>
    </citation>
    <scope>NUCLEOTIDE SEQUENCE</scope>
    <source>
        <strain evidence="10">AGMB 02131</strain>
    </source>
</reference>
<dbReference type="PANTHER" id="PTHR21299:SF1">
    <property type="entry name" value="PANTOATE--BETA-ALANINE LIGASE"/>
    <property type="match status" value="1"/>
</dbReference>
<dbReference type="Gene3D" id="3.40.50.620">
    <property type="entry name" value="HUPs"/>
    <property type="match status" value="1"/>
</dbReference>
<organism evidence="10 11">
    <name type="scientific">Peribacillus faecalis</name>
    <dbReference type="NCBI Taxonomy" id="2772559"/>
    <lineage>
        <taxon>Bacteria</taxon>
        <taxon>Bacillati</taxon>
        <taxon>Bacillota</taxon>
        <taxon>Bacilli</taxon>
        <taxon>Bacillales</taxon>
        <taxon>Bacillaceae</taxon>
        <taxon>Peribacillus</taxon>
    </lineage>
</organism>
<evidence type="ECO:0000256" key="2">
    <source>
        <dbReference type="ARBA" id="ARBA00009256"/>
    </source>
</evidence>
<dbReference type="SUPFAM" id="SSF52374">
    <property type="entry name" value="Nucleotidylyl transferase"/>
    <property type="match status" value="1"/>
</dbReference>
<dbReference type="PANTHER" id="PTHR21299">
    <property type="entry name" value="CYTIDYLATE KINASE/PANTOATE-BETA-ALANINE LIGASE"/>
    <property type="match status" value="1"/>
</dbReference>
<feature type="binding site" evidence="9">
    <location>
        <position position="181"/>
    </location>
    <ligand>
        <name>ATP</name>
        <dbReference type="ChEBI" id="CHEBI:30616"/>
    </ligand>
</feature>
<comment type="miscellaneous">
    <text evidence="9">The reaction proceeds by a bi uni uni bi ping pong mechanism.</text>
</comment>
<accession>A0A927HC36</accession>
<evidence type="ECO:0000256" key="1">
    <source>
        <dbReference type="ARBA" id="ARBA00004990"/>
    </source>
</evidence>
<comment type="function">
    <text evidence="9">Catalyzes the condensation of pantoate with beta-alanine in an ATP-dependent reaction via a pantoyl-adenylate intermediate.</text>
</comment>
<protein>
    <recommendedName>
        <fullName evidence="9">Pantothenate synthetase</fullName>
        <shortName evidence="9">PS</shortName>
        <ecNumber evidence="9">6.3.2.1</ecNumber>
    </recommendedName>
    <alternativeName>
        <fullName evidence="9">Pantoate--beta-alanine ligase</fullName>
    </alternativeName>
    <alternativeName>
        <fullName evidence="9">Pantoate-activating enzyme</fullName>
    </alternativeName>
</protein>
<evidence type="ECO:0000256" key="8">
    <source>
        <dbReference type="ARBA" id="ARBA00048258"/>
    </source>
</evidence>
<keyword evidence="4 9" id="KW-0436">Ligase</keyword>
<evidence type="ECO:0000256" key="3">
    <source>
        <dbReference type="ARBA" id="ARBA00022490"/>
    </source>
</evidence>
<dbReference type="NCBIfam" id="TIGR00018">
    <property type="entry name" value="panC"/>
    <property type="match status" value="1"/>
</dbReference>
<evidence type="ECO:0000256" key="7">
    <source>
        <dbReference type="ARBA" id="ARBA00022840"/>
    </source>
</evidence>
<evidence type="ECO:0000313" key="11">
    <source>
        <dbReference type="Proteomes" id="UP000602076"/>
    </source>
</evidence>
<dbReference type="GO" id="GO:0005524">
    <property type="term" value="F:ATP binding"/>
    <property type="evidence" value="ECO:0007669"/>
    <property type="project" value="UniProtKB-KW"/>
</dbReference>
<dbReference type="Gene3D" id="3.30.1300.10">
    <property type="entry name" value="Pantoate-beta-alanine ligase, C-terminal domain"/>
    <property type="match status" value="1"/>
</dbReference>
<evidence type="ECO:0000256" key="6">
    <source>
        <dbReference type="ARBA" id="ARBA00022741"/>
    </source>
</evidence>
<comment type="pathway">
    <text evidence="1 9">Cofactor biosynthesis; (R)-pantothenate biosynthesis; (R)-pantothenate from (R)-pantoate and beta-alanine: step 1/1.</text>
</comment>
<gene>
    <name evidence="9" type="primary">panC</name>
    <name evidence="10" type="ORF">IEO70_19010</name>
</gene>
<dbReference type="InterPro" id="IPR042176">
    <property type="entry name" value="Pantoate_ligase_C"/>
</dbReference>
<feature type="binding site" evidence="9">
    <location>
        <position position="158"/>
    </location>
    <ligand>
        <name>(R)-pantoate</name>
        <dbReference type="ChEBI" id="CHEBI:15980"/>
    </ligand>
</feature>
<dbReference type="InterPro" id="IPR014729">
    <property type="entry name" value="Rossmann-like_a/b/a_fold"/>
</dbReference>
<feature type="binding site" evidence="9">
    <location>
        <begin position="35"/>
        <end position="42"/>
    </location>
    <ligand>
        <name>ATP</name>
        <dbReference type="ChEBI" id="CHEBI:30616"/>
    </ligand>
</feature>
<feature type="binding site" evidence="9">
    <location>
        <position position="66"/>
    </location>
    <ligand>
        <name>beta-alanine</name>
        <dbReference type="ChEBI" id="CHEBI:57966"/>
    </ligand>
</feature>
<comment type="subunit">
    <text evidence="9">Homodimer.</text>
</comment>
<evidence type="ECO:0000256" key="9">
    <source>
        <dbReference type="HAMAP-Rule" id="MF_00158"/>
    </source>
</evidence>
<dbReference type="Proteomes" id="UP000602076">
    <property type="component" value="Unassembled WGS sequence"/>
</dbReference>
<dbReference type="AlphaFoldDB" id="A0A927HC36"/>
<comment type="subcellular location">
    <subcellularLocation>
        <location evidence="9">Cytoplasm</location>
    </subcellularLocation>
</comment>
<feature type="active site" description="Proton donor" evidence="9">
    <location>
        <position position="42"/>
    </location>
</feature>
<keyword evidence="6 9" id="KW-0547">Nucleotide-binding</keyword>
<keyword evidence="3 9" id="KW-0963">Cytoplasm</keyword>
<keyword evidence="5 9" id="KW-0566">Pantothenate biosynthesis</keyword>
<dbReference type="GO" id="GO:0015940">
    <property type="term" value="P:pantothenate biosynthetic process"/>
    <property type="evidence" value="ECO:0007669"/>
    <property type="project" value="UniProtKB-UniRule"/>
</dbReference>
<dbReference type="CDD" id="cd00560">
    <property type="entry name" value="PanC"/>
    <property type="match status" value="1"/>
</dbReference>
<proteinExistence type="inferred from homology"/>
<dbReference type="Pfam" id="PF02569">
    <property type="entry name" value="Pantoate_ligase"/>
    <property type="match status" value="1"/>
</dbReference>
<comment type="caution">
    <text evidence="10">The sequence shown here is derived from an EMBL/GenBank/DDBJ whole genome shotgun (WGS) entry which is preliminary data.</text>
</comment>
<dbReference type="EC" id="6.3.2.1" evidence="9"/>
<dbReference type="EMBL" id="JACXSI010000069">
    <property type="protein sequence ID" value="MBD3110420.1"/>
    <property type="molecule type" value="Genomic_DNA"/>
</dbReference>
<evidence type="ECO:0000256" key="5">
    <source>
        <dbReference type="ARBA" id="ARBA00022655"/>
    </source>
</evidence>
<evidence type="ECO:0000256" key="4">
    <source>
        <dbReference type="ARBA" id="ARBA00022598"/>
    </source>
</evidence>
<sequence length="286" mass="32311">MISTNLKIYKKANELQQVLQQLKLSGKTIGFVPTMGYLHEGHEQLMKEARQENDIVVLSIFVNPLQFGENEDLDKYPRDIERDEQVALKQQVDYIFYPTVEEMYKEGPSVTVKVEKRTDVLCGKSRPGHFDGVATVVTKLFNIVGPHNAYFGLKDAQQVAVIEGMVADFNMPVNIVRVPIVREQDGLAKSSRNVYLTAEERNEAKQLYASLQIAQDLIAAGERNRERIISAIESHLVKYTSGTIDYIEIYSYPELQKLDSLEGEIIIALAVAFKSARLIDNCIITL</sequence>
<dbReference type="InterPro" id="IPR003721">
    <property type="entry name" value="Pantoate_ligase"/>
</dbReference>
<feature type="binding site" evidence="9">
    <location>
        <position position="66"/>
    </location>
    <ligand>
        <name>(R)-pantoate</name>
        <dbReference type="ChEBI" id="CHEBI:15980"/>
    </ligand>
</feature>
<keyword evidence="11" id="KW-1185">Reference proteome</keyword>
<dbReference type="FunFam" id="3.40.50.620:FF:000013">
    <property type="entry name" value="Pantothenate synthetase"/>
    <property type="match status" value="1"/>
</dbReference>